<feature type="region of interest" description="Disordered" evidence="1">
    <location>
        <begin position="198"/>
        <end position="257"/>
    </location>
</feature>
<reference evidence="2" key="1">
    <citation type="journal article" date="2020" name="bioRxiv">
        <title>Comparative genomics of Chlamydomonas.</title>
        <authorList>
            <person name="Craig R.J."/>
            <person name="Hasan A.R."/>
            <person name="Ness R.W."/>
            <person name="Keightley P.D."/>
        </authorList>
    </citation>
    <scope>NUCLEOTIDE SEQUENCE</scope>
    <source>
        <strain evidence="2">CCAP 11/173</strain>
    </source>
</reference>
<accession>A0A835W7B9</accession>
<dbReference type="OrthoDB" id="10556393at2759"/>
<feature type="region of interest" description="Disordered" evidence="1">
    <location>
        <begin position="424"/>
        <end position="459"/>
    </location>
</feature>
<evidence type="ECO:0000313" key="3">
    <source>
        <dbReference type="Proteomes" id="UP000613740"/>
    </source>
</evidence>
<feature type="region of interest" description="Disordered" evidence="1">
    <location>
        <begin position="656"/>
        <end position="705"/>
    </location>
</feature>
<feature type="compositionally biased region" description="Low complexity" evidence="1">
    <location>
        <begin position="145"/>
        <end position="159"/>
    </location>
</feature>
<feature type="compositionally biased region" description="Gly residues" evidence="1">
    <location>
        <begin position="427"/>
        <end position="438"/>
    </location>
</feature>
<dbReference type="AlphaFoldDB" id="A0A835W7B9"/>
<feature type="region of interest" description="Disordered" evidence="1">
    <location>
        <begin position="544"/>
        <end position="568"/>
    </location>
</feature>
<evidence type="ECO:0000313" key="2">
    <source>
        <dbReference type="EMBL" id="KAG2443247.1"/>
    </source>
</evidence>
<feature type="region of interest" description="Disordered" evidence="1">
    <location>
        <begin position="125"/>
        <end position="159"/>
    </location>
</feature>
<proteinExistence type="predicted"/>
<feature type="compositionally biased region" description="Gly residues" evidence="1">
    <location>
        <begin position="242"/>
        <end position="257"/>
    </location>
</feature>
<dbReference type="Proteomes" id="UP000613740">
    <property type="component" value="Unassembled WGS sequence"/>
</dbReference>
<protein>
    <recommendedName>
        <fullName evidence="4">F-box domain-containing protein</fullName>
    </recommendedName>
</protein>
<organism evidence="2 3">
    <name type="scientific">Chlamydomonas schloesseri</name>
    <dbReference type="NCBI Taxonomy" id="2026947"/>
    <lineage>
        <taxon>Eukaryota</taxon>
        <taxon>Viridiplantae</taxon>
        <taxon>Chlorophyta</taxon>
        <taxon>core chlorophytes</taxon>
        <taxon>Chlorophyceae</taxon>
        <taxon>CS clade</taxon>
        <taxon>Chlamydomonadales</taxon>
        <taxon>Chlamydomonadaceae</taxon>
        <taxon>Chlamydomonas</taxon>
    </lineage>
</organism>
<feature type="region of interest" description="Disordered" evidence="1">
    <location>
        <begin position="830"/>
        <end position="864"/>
    </location>
</feature>
<evidence type="ECO:0000256" key="1">
    <source>
        <dbReference type="SAM" id="MobiDB-lite"/>
    </source>
</evidence>
<keyword evidence="3" id="KW-1185">Reference proteome</keyword>
<comment type="caution">
    <text evidence="2">The sequence shown here is derived from an EMBL/GenBank/DDBJ whole genome shotgun (WGS) entry which is preliminary data.</text>
</comment>
<dbReference type="EMBL" id="JAEHOD010000031">
    <property type="protein sequence ID" value="KAG2443247.1"/>
    <property type="molecule type" value="Genomic_DNA"/>
</dbReference>
<feature type="region of interest" description="Disordered" evidence="1">
    <location>
        <begin position="739"/>
        <end position="769"/>
    </location>
</feature>
<sequence length="864" mass="88756">MEAANAAECASSASDPAARSLPLDVVLRICSHLPNNEVAVTSRLLCKEARAHFATARRVDAGALCDVDPLDTTSASDLHRVGYIGGVPVHAVRWLILHADADARGWLTLRQRFWLLDRTMGTAAPAAAGAPTTSPAGRRQEEHSGQAAAALPGGSSGAAADAATPVALASMRPTMPHQLWRQPLGGLAASAAEWAQPPLLPRPPRLPPPPPSASAAKLCGSGQGVRRYRARGSSGNSSSIDDGGGGGGGNTSNTGGGGGSFCPVSEYANTPPRLLLESMSYTLLDPVCVCRDALLAAAQWGDTDALTLLARDGLFRQTMCGDHCRHQDHNSTNSDNSNSDNSNSNRGVALADLTWAFCSGRVAPELLTWMFGGRAAVAGGDTDSAGGEAETAGSAPFAEWRHSDVPYLAAAVQLQRAWGLHDEGEQGAAGGAAAGGGSSSTSHRQQRQHKGQQQQQRARTHALLDHLRAVGGFGFDKAATGGPCGGGGGRTFLRAVWLAATVLGPQQGADLLSWLLARGCPTGPPGWAYAAAMFPPPVGVATYPNHNSRTSTQLPGADAAGPPPPQQQQQLLTQAPVLEWLLAAGVPLGPDARRCVDRFWLLAECHSRYLQWVAEHNCGSNGGCSTGGGGGDESSGGRNGGWRGIKVARKRAQKRQAAVGADAAGGGDLSAGAVSGAPNTTGGGGEPVLALRPSSHKKFKRGKRRGPKALRRLLQSCACGGGGGGSNLDKYDVQCRPAAPGAQPLAPPEHGAERQRAHGSGAALPPPEELLLGVGRPRGLNPGSEACVALARLLTAVPDVCWCSSGPRGVLNGVPGGPLDRALAHMRRLQGNRRPPPPPQVVATAADAEAQRGEEAGLVGERGS</sequence>
<feature type="compositionally biased region" description="Pro residues" evidence="1">
    <location>
        <begin position="198"/>
        <end position="212"/>
    </location>
</feature>
<name>A0A835W7B9_9CHLO</name>
<feature type="compositionally biased region" description="Low complexity" evidence="1">
    <location>
        <begin position="232"/>
        <end position="241"/>
    </location>
</feature>
<gene>
    <name evidence="2" type="ORF">HYH02_009320</name>
</gene>
<feature type="compositionally biased region" description="Low complexity" evidence="1">
    <location>
        <begin position="125"/>
        <end position="137"/>
    </location>
</feature>
<feature type="compositionally biased region" description="Basic residues" evidence="1">
    <location>
        <begin position="694"/>
        <end position="705"/>
    </location>
</feature>
<evidence type="ECO:0008006" key="4">
    <source>
        <dbReference type="Google" id="ProtNLM"/>
    </source>
</evidence>